<protein>
    <recommendedName>
        <fullName evidence="3 9">Chaperone protein DnaK</fullName>
    </recommendedName>
    <alternativeName>
        <fullName evidence="9">HSP70</fullName>
    </alternativeName>
    <alternativeName>
        <fullName evidence="9">Heat shock 70 kDa protein</fullName>
    </alternativeName>
    <alternativeName>
        <fullName evidence="9">Heat shock protein 70</fullName>
    </alternativeName>
</protein>
<dbReference type="SUPFAM" id="SSF53067">
    <property type="entry name" value="Actin-like ATPase domain"/>
    <property type="match status" value="2"/>
</dbReference>
<feature type="compositionally biased region" description="Low complexity" evidence="12">
    <location>
        <begin position="578"/>
        <end position="600"/>
    </location>
</feature>
<accession>A0A0R2FFB4</accession>
<keyword evidence="7 9" id="KW-0346">Stress response</keyword>
<dbReference type="AlphaFoldDB" id="A0A0R2FFB4"/>
<dbReference type="CDD" id="cd10234">
    <property type="entry name" value="ASKHA_NBD_HSP70_DnaK-like"/>
    <property type="match status" value="1"/>
</dbReference>
<evidence type="ECO:0000313" key="13">
    <source>
        <dbReference type="EMBL" id="KRN26171.1"/>
    </source>
</evidence>
<dbReference type="Gene3D" id="3.30.420.40">
    <property type="match status" value="2"/>
</dbReference>
<sequence>MASNKIIGIDLGTTNSAVAVLEGSEPKIIPNPEGGRTTPSVVAFKDGKPSVGEVAKRQAITNPNTVSSIKSHMGEAGYKVNIEGKDYTPQQISAMILQYIKGFAEDYIGDEVTQAVITVPAYFDDAQRQATKDAGKIAGLDVKRIINEPTASSLAYGLDKQDSDEKILVYDLGGGTFDVSVLDLGDGVFEVLSTNGDTHLGGDDFDKTIMNWLIDQFKSANGIDLSKDKMAMQRLKEAAEKAKKDLSGVTEAQISLPFISAGEAGPLHLEETLTRAKFNELTSDLVERTRIPVENALKDAGLSASDLDVVILNGGSTRIPAVQEAVKKWTGKEPSHSINPDEAVALGAAVQGGVLTGDVKDVVLLDVTPLSLGIETMGGVFTKLIDRNTTIPTSKSQVFSTAADNQPAVDIHVLQGERPMAADNKTLGNFQLTDIPAAPRGVPQIEVTFDIDRNGIVNVSAKDKGTGKEQKITIENKGLSDEEIDKMMKEAQANEEADKERKEAADLKNEVDQLLFTVDKTLDEVKGKVSDDEIQKAKDARDALKKAQEDNNVEEMKTKKDDLNKIVQDLSVKLYQQAQQEQAANGADGAAAGADGQATGDSKDSKDDGQTFDGDFSEVDDDKDKK</sequence>
<evidence type="ECO:0000256" key="12">
    <source>
        <dbReference type="SAM" id="MobiDB-lite"/>
    </source>
</evidence>
<dbReference type="Gene3D" id="2.60.34.10">
    <property type="entry name" value="Substrate Binding Domain Of DNAk, Chain A, domain 1"/>
    <property type="match status" value="1"/>
</dbReference>
<dbReference type="InterPro" id="IPR029048">
    <property type="entry name" value="HSP70_C_sf"/>
</dbReference>
<evidence type="ECO:0000256" key="2">
    <source>
        <dbReference type="ARBA" id="ARBA00007381"/>
    </source>
</evidence>
<evidence type="ECO:0000256" key="7">
    <source>
        <dbReference type="ARBA" id="ARBA00023016"/>
    </source>
</evidence>
<dbReference type="GO" id="GO:0051082">
    <property type="term" value="F:unfolded protein binding"/>
    <property type="evidence" value="ECO:0007669"/>
    <property type="project" value="InterPro"/>
</dbReference>
<feature type="modified residue" description="Phosphothreonine; by autocatalysis" evidence="9">
    <location>
        <position position="176"/>
    </location>
</feature>
<feature type="coiled-coil region" evidence="11">
    <location>
        <begin position="225"/>
        <end position="252"/>
    </location>
</feature>
<evidence type="ECO:0000256" key="4">
    <source>
        <dbReference type="ARBA" id="ARBA00022553"/>
    </source>
</evidence>
<keyword evidence="4 9" id="KW-0597">Phosphoprotein</keyword>
<proteinExistence type="evidence at transcript level"/>
<keyword evidence="11" id="KW-0175">Coiled coil</keyword>
<evidence type="ECO:0000256" key="6">
    <source>
        <dbReference type="ARBA" id="ARBA00022840"/>
    </source>
</evidence>
<dbReference type="NCBIfam" id="TIGR02350">
    <property type="entry name" value="prok_dnaK"/>
    <property type="match status" value="1"/>
</dbReference>
<evidence type="ECO:0000256" key="11">
    <source>
        <dbReference type="SAM" id="Coils"/>
    </source>
</evidence>
<keyword evidence="5 9" id="KW-0547">Nucleotide-binding</keyword>
<reference evidence="13 14" key="1">
    <citation type="journal article" date="2015" name="Genome Announc.">
        <title>Expanding the biotechnology potential of lactobacilli through comparative genomics of 213 strains and associated genera.</title>
        <authorList>
            <person name="Sun Z."/>
            <person name="Harris H.M."/>
            <person name="McCann A."/>
            <person name="Guo C."/>
            <person name="Argimon S."/>
            <person name="Zhang W."/>
            <person name="Yang X."/>
            <person name="Jeffery I.B."/>
            <person name="Cooney J.C."/>
            <person name="Kagawa T.F."/>
            <person name="Liu W."/>
            <person name="Song Y."/>
            <person name="Salvetti E."/>
            <person name="Wrobel A."/>
            <person name="Rasinkangas P."/>
            <person name="Parkhill J."/>
            <person name="Rea M.C."/>
            <person name="O'Sullivan O."/>
            <person name="Ritari J."/>
            <person name="Douillard F.P."/>
            <person name="Paul Ross R."/>
            <person name="Yang R."/>
            <person name="Briner A.E."/>
            <person name="Felis G.E."/>
            <person name="de Vos W.M."/>
            <person name="Barrangou R."/>
            <person name="Klaenhammer T.R."/>
            <person name="Caufield P.W."/>
            <person name="Cui Y."/>
            <person name="Zhang H."/>
            <person name="O'Toole P.W."/>
        </authorList>
    </citation>
    <scope>NUCLEOTIDE SEQUENCE [LARGE SCALE GENOMIC DNA]</scope>
    <source>
        <strain evidence="13 14">DSM 23365</strain>
    </source>
</reference>
<organism evidence="13 14">
    <name type="scientific">Secundilactobacillus similis DSM 23365 = JCM 2765</name>
    <dbReference type="NCBI Taxonomy" id="1423804"/>
    <lineage>
        <taxon>Bacteria</taxon>
        <taxon>Bacillati</taxon>
        <taxon>Bacillota</taxon>
        <taxon>Bacilli</taxon>
        <taxon>Lactobacillales</taxon>
        <taxon>Lactobacillaceae</taxon>
        <taxon>Secundilactobacillus</taxon>
    </lineage>
</organism>
<dbReference type="PROSITE" id="PS00297">
    <property type="entry name" value="HSP70_1"/>
    <property type="match status" value="1"/>
</dbReference>
<evidence type="ECO:0000313" key="14">
    <source>
        <dbReference type="Proteomes" id="UP000051442"/>
    </source>
</evidence>
<dbReference type="STRING" id="1423804.FD14_GL003072"/>
<dbReference type="Gene3D" id="3.90.640.10">
    <property type="entry name" value="Actin, Chain A, domain 4"/>
    <property type="match status" value="1"/>
</dbReference>
<dbReference type="NCBIfam" id="NF001413">
    <property type="entry name" value="PRK00290.1"/>
    <property type="match status" value="1"/>
</dbReference>
<dbReference type="RefSeq" id="WP_054733593.1">
    <property type="nucleotide sequence ID" value="NZ_AYZM01000045.1"/>
</dbReference>
<keyword evidence="8 9" id="KW-0143">Chaperone</keyword>
<keyword evidence="14" id="KW-1185">Reference proteome</keyword>
<dbReference type="SUPFAM" id="SSF100920">
    <property type="entry name" value="Heat shock protein 70kD (HSP70), peptide-binding domain"/>
    <property type="match status" value="1"/>
</dbReference>
<dbReference type="HAMAP" id="MF_00332">
    <property type="entry name" value="DnaK"/>
    <property type="match status" value="1"/>
</dbReference>
<dbReference type="FunFam" id="3.90.640.10:FF:000003">
    <property type="entry name" value="Molecular chaperone DnaK"/>
    <property type="match status" value="1"/>
</dbReference>
<gene>
    <name evidence="9" type="primary">dnaK</name>
    <name evidence="13" type="ORF">FD14_GL003072</name>
</gene>
<dbReference type="PATRIC" id="fig|1423804.4.peg.3305"/>
<dbReference type="InterPro" id="IPR013126">
    <property type="entry name" value="Hsp_70_fam"/>
</dbReference>
<dbReference type="GO" id="GO:0005524">
    <property type="term" value="F:ATP binding"/>
    <property type="evidence" value="ECO:0007669"/>
    <property type="project" value="UniProtKB-UniRule"/>
</dbReference>
<feature type="region of interest" description="Disordered" evidence="12">
    <location>
        <begin position="578"/>
        <end position="626"/>
    </location>
</feature>
<dbReference type="InterPro" id="IPR018181">
    <property type="entry name" value="Heat_shock_70_CS"/>
</dbReference>
<dbReference type="FunFam" id="3.30.420.40:FF:000020">
    <property type="entry name" value="Chaperone protein HscA homolog"/>
    <property type="match status" value="1"/>
</dbReference>
<comment type="caution">
    <text evidence="13">The sequence shown here is derived from an EMBL/GenBank/DDBJ whole genome shotgun (WGS) entry which is preliminary data.</text>
</comment>
<dbReference type="InterPro" id="IPR043129">
    <property type="entry name" value="ATPase_NBD"/>
</dbReference>
<dbReference type="SUPFAM" id="SSF100934">
    <property type="entry name" value="Heat shock protein 70kD (HSP70), C-terminal subdomain"/>
    <property type="match status" value="1"/>
</dbReference>
<evidence type="ECO:0000256" key="9">
    <source>
        <dbReference type="HAMAP-Rule" id="MF_00332"/>
    </source>
</evidence>
<name>A0A0R2FFB4_9LACO</name>
<dbReference type="EMBL" id="AYZM01000045">
    <property type="protein sequence ID" value="KRN26171.1"/>
    <property type="molecule type" value="Genomic_DNA"/>
</dbReference>
<evidence type="ECO:0000256" key="3">
    <source>
        <dbReference type="ARBA" id="ARBA00014415"/>
    </source>
</evidence>
<feature type="coiled-coil region" evidence="11">
    <location>
        <begin position="488"/>
        <end position="573"/>
    </location>
</feature>
<keyword evidence="6 9" id="KW-0067">ATP-binding</keyword>
<dbReference type="FunFam" id="2.60.34.10:FF:000014">
    <property type="entry name" value="Chaperone protein DnaK HSP70"/>
    <property type="match status" value="1"/>
</dbReference>
<dbReference type="FunFam" id="3.30.420.40:FF:000028">
    <property type="entry name" value="heat shock 70 kDa protein-like"/>
    <property type="match status" value="1"/>
</dbReference>
<evidence type="ECO:0000256" key="1">
    <source>
        <dbReference type="ARBA" id="ARBA00002290"/>
    </source>
</evidence>
<comment type="similarity">
    <text evidence="2 9 10">Belongs to the heat shock protein 70 family.</text>
</comment>
<dbReference type="Proteomes" id="UP000051442">
    <property type="component" value="Unassembled WGS sequence"/>
</dbReference>
<evidence type="ECO:0000256" key="5">
    <source>
        <dbReference type="ARBA" id="ARBA00022741"/>
    </source>
</evidence>
<dbReference type="PROSITE" id="PS00329">
    <property type="entry name" value="HSP70_2"/>
    <property type="match status" value="1"/>
</dbReference>
<dbReference type="Gene3D" id="1.20.1270.10">
    <property type="match status" value="1"/>
</dbReference>
<dbReference type="InterPro" id="IPR012725">
    <property type="entry name" value="Chaperone_DnaK"/>
</dbReference>
<dbReference type="PRINTS" id="PR00301">
    <property type="entry name" value="HEATSHOCK70"/>
</dbReference>
<dbReference type="Pfam" id="PF00012">
    <property type="entry name" value="HSP70"/>
    <property type="match status" value="1"/>
</dbReference>
<dbReference type="OrthoDB" id="9766019at2"/>
<comment type="function">
    <text evidence="1 9">Acts as a chaperone.</text>
</comment>
<dbReference type="PROSITE" id="PS01036">
    <property type="entry name" value="HSP70_3"/>
    <property type="match status" value="1"/>
</dbReference>
<comment type="induction">
    <text evidence="9">By stress conditions e.g. heat shock.</text>
</comment>
<dbReference type="InterPro" id="IPR029047">
    <property type="entry name" value="HSP70_peptide-bd_sf"/>
</dbReference>
<feature type="compositionally biased region" description="Acidic residues" evidence="12">
    <location>
        <begin position="615"/>
        <end position="626"/>
    </location>
</feature>
<evidence type="ECO:0000256" key="8">
    <source>
        <dbReference type="ARBA" id="ARBA00023186"/>
    </source>
</evidence>
<dbReference type="PANTHER" id="PTHR19375">
    <property type="entry name" value="HEAT SHOCK PROTEIN 70KDA"/>
    <property type="match status" value="1"/>
</dbReference>
<evidence type="ECO:0000256" key="10">
    <source>
        <dbReference type="RuleBase" id="RU003322"/>
    </source>
</evidence>
<dbReference type="GO" id="GO:0140662">
    <property type="term" value="F:ATP-dependent protein folding chaperone"/>
    <property type="evidence" value="ECO:0007669"/>
    <property type="project" value="InterPro"/>
</dbReference>